<keyword evidence="2 5" id="KW-0690">Ribosome biogenesis</keyword>
<dbReference type="InterPro" id="IPR002676">
    <property type="entry name" value="RimM_N"/>
</dbReference>
<evidence type="ECO:0000313" key="9">
    <source>
        <dbReference type="Proteomes" id="UP001597048"/>
    </source>
</evidence>
<comment type="similarity">
    <text evidence="5">Belongs to the RimM family.</text>
</comment>
<comment type="subcellular location">
    <subcellularLocation>
        <location evidence="5">Cytoplasm</location>
    </subcellularLocation>
</comment>
<dbReference type="Proteomes" id="UP001597048">
    <property type="component" value="Unassembled WGS sequence"/>
</dbReference>
<dbReference type="RefSeq" id="WP_379559281.1">
    <property type="nucleotide sequence ID" value="NZ_JBHTJS010000058.1"/>
</dbReference>
<keyword evidence="4 5" id="KW-0143">Chaperone</keyword>
<dbReference type="InterPro" id="IPR036976">
    <property type="entry name" value="RimM_N_sf"/>
</dbReference>
<evidence type="ECO:0000256" key="4">
    <source>
        <dbReference type="ARBA" id="ARBA00023186"/>
    </source>
</evidence>
<evidence type="ECO:0000313" key="8">
    <source>
        <dbReference type="EMBL" id="MFD1009249.1"/>
    </source>
</evidence>
<dbReference type="Gene3D" id="2.30.30.240">
    <property type="entry name" value="PRC-barrel domain"/>
    <property type="match status" value="1"/>
</dbReference>
<evidence type="ECO:0000256" key="1">
    <source>
        <dbReference type="ARBA" id="ARBA00022490"/>
    </source>
</evidence>
<dbReference type="NCBIfam" id="TIGR02273">
    <property type="entry name" value="16S_RimM"/>
    <property type="match status" value="1"/>
</dbReference>
<dbReference type="InterPro" id="IPR056792">
    <property type="entry name" value="PRC_RimM"/>
</dbReference>
<comment type="caution">
    <text evidence="8">The sequence shown here is derived from an EMBL/GenBank/DDBJ whole genome shotgun (WGS) entry which is preliminary data.</text>
</comment>
<dbReference type="Gene3D" id="2.40.30.60">
    <property type="entry name" value="RimM"/>
    <property type="match status" value="1"/>
</dbReference>
<evidence type="ECO:0000259" key="6">
    <source>
        <dbReference type="Pfam" id="PF01782"/>
    </source>
</evidence>
<name>A0ABW3KK15_9GAMM</name>
<gene>
    <name evidence="5 8" type="primary">rimM</name>
    <name evidence="8" type="ORF">ACFQ1C_13960</name>
</gene>
<keyword evidence="1 5" id="KW-0963">Cytoplasm</keyword>
<dbReference type="PANTHER" id="PTHR33692">
    <property type="entry name" value="RIBOSOME MATURATION FACTOR RIMM"/>
    <property type="match status" value="1"/>
</dbReference>
<sequence>MSEPVVVGQLGAVYGIKGWLKVNSFTDQPEGIFDYRPWLMKDGSGGWREIQVTGWKRHGKGLICKLIDIDQREEAQLLTGTDIAVNAASFVALPNDEFYWRDLIGCQVKNIKGYDFGQVFQLMETGSNDVLVVKANANDAFGQRERLIPFVDDQVIKSVNIAERIIEIDWDPDF</sequence>
<evidence type="ECO:0000256" key="5">
    <source>
        <dbReference type="HAMAP-Rule" id="MF_00014"/>
    </source>
</evidence>
<evidence type="ECO:0000259" key="7">
    <source>
        <dbReference type="Pfam" id="PF24986"/>
    </source>
</evidence>
<evidence type="ECO:0000256" key="2">
    <source>
        <dbReference type="ARBA" id="ARBA00022517"/>
    </source>
</evidence>
<dbReference type="Pfam" id="PF24986">
    <property type="entry name" value="PRC_RimM"/>
    <property type="match status" value="1"/>
</dbReference>
<feature type="domain" description="RimM N-terminal" evidence="6">
    <location>
        <begin position="6"/>
        <end position="87"/>
    </location>
</feature>
<protein>
    <recommendedName>
        <fullName evidence="5">Ribosome maturation factor RimM</fullName>
    </recommendedName>
</protein>
<dbReference type="InterPro" id="IPR009000">
    <property type="entry name" value="Transl_B-barrel_sf"/>
</dbReference>
<keyword evidence="3 5" id="KW-0698">rRNA processing</keyword>
<dbReference type="PANTHER" id="PTHR33692:SF1">
    <property type="entry name" value="RIBOSOME MATURATION FACTOR RIMM"/>
    <property type="match status" value="1"/>
</dbReference>
<dbReference type="EMBL" id="JBHTJS010000058">
    <property type="protein sequence ID" value="MFD1009249.1"/>
    <property type="molecule type" value="Genomic_DNA"/>
</dbReference>
<evidence type="ECO:0000256" key="3">
    <source>
        <dbReference type="ARBA" id="ARBA00022552"/>
    </source>
</evidence>
<dbReference type="HAMAP" id="MF_00014">
    <property type="entry name" value="Ribosome_mat_RimM"/>
    <property type="match status" value="1"/>
</dbReference>
<dbReference type="SUPFAM" id="SSF50447">
    <property type="entry name" value="Translation proteins"/>
    <property type="match status" value="1"/>
</dbReference>
<dbReference type="SUPFAM" id="SSF50346">
    <property type="entry name" value="PRC-barrel domain"/>
    <property type="match status" value="1"/>
</dbReference>
<feature type="domain" description="Ribosome maturation factor RimM PRC barrel" evidence="7">
    <location>
        <begin position="100"/>
        <end position="171"/>
    </location>
</feature>
<comment type="domain">
    <text evidence="5">The PRC barrel domain binds ribosomal protein uS19.</text>
</comment>
<reference evidence="9" key="1">
    <citation type="journal article" date="2019" name="Int. J. Syst. Evol. Microbiol.">
        <title>The Global Catalogue of Microorganisms (GCM) 10K type strain sequencing project: providing services to taxonomists for standard genome sequencing and annotation.</title>
        <authorList>
            <consortium name="The Broad Institute Genomics Platform"/>
            <consortium name="The Broad Institute Genome Sequencing Center for Infectious Disease"/>
            <person name="Wu L."/>
            <person name="Ma J."/>
        </authorList>
    </citation>
    <scope>NUCLEOTIDE SEQUENCE [LARGE SCALE GENOMIC DNA]</scope>
    <source>
        <strain evidence="9">CCUG 60525</strain>
    </source>
</reference>
<keyword evidence="9" id="KW-1185">Reference proteome</keyword>
<dbReference type="InterPro" id="IPR011033">
    <property type="entry name" value="PRC_barrel-like_sf"/>
</dbReference>
<dbReference type="InterPro" id="IPR011961">
    <property type="entry name" value="RimM"/>
</dbReference>
<comment type="subunit">
    <text evidence="5">Binds ribosomal protein uS19.</text>
</comment>
<accession>A0ABW3KK15</accession>
<proteinExistence type="inferred from homology"/>
<dbReference type="Pfam" id="PF01782">
    <property type="entry name" value="RimM"/>
    <property type="match status" value="1"/>
</dbReference>
<organism evidence="8 9">
    <name type="scientific">Oceanisphaera ostreae</name>
    <dbReference type="NCBI Taxonomy" id="914151"/>
    <lineage>
        <taxon>Bacteria</taxon>
        <taxon>Pseudomonadati</taxon>
        <taxon>Pseudomonadota</taxon>
        <taxon>Gammaproteobacteria</taxon>
        <taxon>Aeromonadales</taxon>
        <taxon>Aeromonadaceae</taxon>
        <taxon>Oceanisphaera</taxon>
    </lineage>
</organism>
<comment type="function">
    <text evidence="5">An accessory protein needed during the final step in the assembly of 30S ribosomal subunit, possibly for assembly of the head region. Essential for efficient processing of 16S rRNA. May be needed both before and after RbfA during the maturation of 16S rRNA. It has affinity for free ribosomal 30S subunits but not for 70S ribosomes.</text>
</comment>